<keyword evidence="2" id="KW-1185">Reference proteome</keyword>
<dbReference type="RefSeq" id="WP_160561649.1">
    <property type="nucleotide sequence ID" value="NZ_QZDT01000045.1"/>
</dbReference>
<dbReference type="AlphaFoldDB" id="A0A9X5BJ42"/>
<dbReference type="Proteomes" id="UP001154420">
    <property type="component" value="Unassembled WGS sequence"/>
</dbReference>
<dbReference type="EMBL" id="QZDT01000045">
    <property type="protein sequence ID" value="NBJ94634.1"/>
    <property type="molecule type" value="Genomic_DNA"/>
</dbReference>
<evidence type="ECO:0000313" key="2">
    <source>
        <dbReference type="Proteomes" id="UP001154420"/>
    </source>
</evidence>
<gene>
    <name evidence="1" type="ORF">D5281_19150</name>
</gene>
<proteinExistence type="predicted"/>
<comment type="caution">
    <text evidence="1">The sequence shown here is derived from an EMBL/GenBank/DDBJ whole genome shotgun (WGS) entry which is preliminary data.</text>
</comment>
<organism evidence="1 2">
    <name type="scientific">Parablautia muri</name>
    <dbReference type="NCBI Taxonomy" id="2320879"/>
    <lineage>
        <taxon>Bacteria</taxon>
        <taxon>Bacillati</taxon>
        <taxon>Bacillota</taxon>
        <taxon>Clostridia</taxon>
        <taxon>Lachnospirales</taxon>
        <taxon>Lachnospiraceae</taxon>
        <taxon>Parablautia</taxon>
    </lineage>
</organism>
<name>A0A9X5BJ42_9FIRM</name>
<protein>
    <submittedName>
        <fullName evidence="1">Uncharacterized protein</fullName>
    </submittedName>
</protein>
<accession>A0A9X5BJ42</accession>
<sequence length="119" mass="13197">MDFFGSGSALIDESECYRLRYSEAVAGTMIGPDDFEKKVIEFSKQNLKGDHEEKNNPKAEQIQTDNGYRMRWECEVDRAIASGVAEAAIQQIKKSTSLTVSKNPLIYSAVSPNGLEQSS</sequence>
<dbReference type="OrthoDB" id="9131041at2"/>
<reference evidence="1" key="1">
    <citation type="submission" date="2018-09" db="EMBL/GenBank/DDBJ databases">
        <title>Murine metabolic-syndrome-specific gut microbial biobank.</title>
        <authorList>
            <person name="Liu C."/>
        </authorList>
    </citation>
    <scope>NUCLEOTIDE SEQUENCE</scope>
    <source>
        <strain evidence="1">D42-62</strain>
    </source>
</reference>
<evidence type="ECO:0000313" key="1">
    <source>
        <dbReference type="EMBL" id="NBJ94634.1"/>
    </source>
</evidence>